<dbReference type="InterPro" id="IPR037523">
    <property type="entry name" value="VOC_core"/>
</dbReference>
<evidence type="ECO:0000259" key="1">
    <source>
        <dbReference type="PROSITE" id="PS51819"/>
    </source>
</evidence>
<organism evidence="2 3">
    <name type="scientific">Lachnoclostridium phytofermentans</name>
    <dbReference type="NCBI Taxonomy" id="66219"/>
    <lineage>
        <taxon>Bacteria</taxon>
        <taxon>Bacillati</taxon>
        <taxon>Bacillota</taxon>
        <taxon>Clostridia</taxon>
        <taxon>Lachnospirales</taxon>
        <taxon>Lachnospiraceae</taxon>
    </lineage>
</organism>
<protein>
    <submittedName>
        <fullName evidence="2">Glyoxalase</fullName>
    </submittedName>
</protein>
<evidence type="ECO:0000313" key="2">
    <source>
        <dbReference type="EMBL" id="HCL04316.1"/>
    </source>
</evidence>
<accession>A0A3D2XBG9</accession>
<reference evidence="2 3" key="1">
    <citation type="journal article" date="2018" name="Nat. Biotechnol.">
        <title>A standardized bacterial taxonomy based on genome phylogeny substantially revises the tree of life.</title>
        <authorList>
            <person name="Parks D.H."/>
            <person name="Chuvochina M."/>
            <person name="Waite D.W."/>
            <person name="Rinke C."/>
            <person name="Skarshewski A."/>
            <person name="Chaumeil P.A."/>
            <person name="Hugenholtz P."/>
        </authorList>
    </citation>
    <scope>NUCLEOTIDE SEQUENCE [LARGE SCALE GENOMIC DNA]</scope>
    <source>
        <strain evidence="2">UBA11728</strain>
    </source>
</reference>
<feature type="domain" description="VOC" evidence="1">
    <location>
        <begin position="2"/>
        <end position="113"/>
    </location>
</feature>
<comment type="caution">
    <text evidence="2">The sequence shown here is derived from an EMBL/GenBank/DDBJ whole genome shotgun (WGS) entry which is preliminary data.</text>
</comment>
<name>A0A3D2XBG9_9FIRM</name>
<evidence type="ECO:0000313" key="3">
    <source>
        <dbReference type="Proteomes" id="UP000262969"/>
    </source>
</evidence>
<dbReference type="InterPro" id="IPR004360">
    <property type="entry name" value="Glyas_Fos-R_dOase_dom"/>
</dbReference>
<dbReference type="InterPro" id="IPR029068">
    <property type="entry name" value="Glyas_Bleomycin-R_OHBP_Dase"/>
</dbReference>
<dbReference type="AlphaFoldDB" id="A0A3D2XBG9"/>
<gene>
    <name evidence="2" type="ORF">DHW61_18220</name>
</gene>
<dbReference type="SUPFAM" id="SSF54593">
    <property type="entry name" value="Glyoxalase/Bleomycin resistance protein/Dihydroxybiphenyl dioxygenase"/>
    <property type="match status" value="1"/>
</dbReference>
<dbReference type="Gene3D" id="3.10.180.10">
    <property type="entry name" value="2,3-Dihydroxybiphenyl 1,2-Dioxygenase, domain 1"/>
    <property type="match status" value="1"/>
</dbReference>
<sequence length="116" mass="13311">MRLGEVSLLTNQVIRMSDFYKALLEVENSSNDAIHQTIIGQETMLTIYDDGSVKNNKNQNICIAFTVEDIEREYEKVKALGAKIKEEPAIRPWGTCNMSFYDPDGNVVYLREYLNK</sequence>
<dbReference type="EMBL" id="DPVV01000597">
    <property type="protein sequence ID" value="HCL04316.1"/>
    <property type="molecule type" value="Genomic_DNA"/>
</dbReference>
<dbReference type="PROSITE" id="PS51819">
    <property type="entry name" value="VOC"/>
    <property type="match status" value="1"/>
</dbReference>
<dbReference type="Pfam" id="PF00903">
    <property type="entry name" value="Glyoxalase"/>
    <property type="match status" value="1"/>
</dbReference>
<dbReference type="Proteomes" id="UP000262969">
    <property type="component" value="Unassembled WGS sequence"/>
</dbReference>
<proteinExistence type="predicted"/>